<keyword evidence="3" id="KW-1185">Reference proteome</keyword>
<name>A0A183F2P7_HELPZ</name>
<proteinExistence type="predicted"/>
<accession>A0A3P7UDJ5</accession>
<organism evidence="3 4">
    <name type="scientific">Heligmosomoides polygyrus</name>
    <name type="common">Parasitic roundworm</name>
    <dbReference type="NCBI Taxonomy" id="6339"/>
    <lineage>
        <taxon>Eukaryota</taxon>
        <taxon>Metazoa</taxon>
        <taxon>Ecdysozoa</taxon>
        <taxon>Nematoda</taxon>
        <taxon>Chromadorea</taxon>
        <taxon>Rhabditida</taxon>
        <taxon>Rhabditina</taxon>
        <taxon>Rhabditomorpha</taxon>
        <taxon>Strongyloidea</taxon>
        <taxon>Heligmosomidae</taxon>
        <taxon>Heligmosomoides</taxon>
    </lineage>
</organism>
<dbReference type="AlphaFoldDB" id="A0A183F2P7"/>
<evidence type="ECO:0000313" key="2">
    <source>
        <dbReference type="EMBL" id="VDO18803.1"/>
    </source>
</evidence>
<feature type="compositionally biased region" description="Acidic residues" evidence="1">
    <location>
        <begin position="61"/>
        <end position="74"/>
    </location>
</feature>
<dbReference type="Proteomes" id="UP000050761">
    <property type="component" value="Unassembled WGS sequence"/>
</dbReference>
<feature type="compositionally biased region" description="Polar residues" evidence="1">
    <location>
        <begin position="45"/>
        <end position="59"/>
    </location>
</feature>
<sequence length="87" mass="10332">MWEMRPEDGYMARTGEMDGRMIKTLWNVRVFMRERDNPIHVNCQTPVIHQKNLSSQRSAASEEEEEEEDDDDDPGWTSRVQKIFQNC</sequence>
<dbReference type="WBParaSite" id="HPBE_0000042001-mRNA-1">
    <property type="protein sequence ID" value="HPBE_0000042001-mRNA-1"/>
    <property type="gene ID" value="HPBE_0000042001"/>
</dbReference>
<protein>
    <submittedName>
        <fullName evidence="4">Protein BEX4</fullName>
    </submittedName>
</protein>
<evidence type="ECO:0000313" key="4">
    <source>
        <dbReference type="WBParaSite" id="HPBE_0000042001-mRNA-1"/>
    </source>
</evidence>
<reference evidence="4" key="2">
    <citation type="submission" date="2019-09" db="UniProtKB">
        <authorList>
            <consortium name="WormBaseParasite"/>
        </authorList>
    </citation>
    <scope>IDENTIFICATION</scope>
</reference>
<gene>
    <name evidence="2" type="ORF">HPBE_LOCUS421</name>
</gene>
<feature type="region of interest" description="Disordered" evidence="1">
    <location>
        <begin position="45"/>
        <end position="78"/>
    </location>
</feature>
<accession>A0A183F2P7</accession>
<reference evidence="2 3" key="1">
    <citation type="submission" date="2018-11" db="EMBL/GenBank/DDBJ databases">
        <authorList>
            <consortium name="Pathogen Informatics"/>
        </authorList>
    </citation>
    <scope>NUCLEOTIDE SEQUENCE [LARGE SCALE GENOMIC DNA]</scope>
</reference>
<evidence type="ECO:0000256" key="1">
    <source>
        <dbReference type="SAM" id="MobiDB-lite"/>
    </source>
</evidence>
<dbReference type="EMBL" id="UZAH01000287">
    <property type="protein sequence ID" value="VDO18803.1"/>
    <property type="molecule type" value="Genomic_DNA"/>
</dbReference>
<evidence type="ECO:0000313" key="3">
    <source>
        <dbReference type="Proteomes" id="UP000050761"/>
    </source>
</evidence>